<evidence type="ECO:0000313" key="2">
    <source>
        <dbReference type="EMBL" id="OHT15863.1"/>
    </source>
</evidence>
<dbReference type="PANTHER" id="PTHR47026">
    <property type="entry name" value="PIGMENTOSA GTPASE REGULATOR-LIKE PROTEIN, PUTATIVE-RELATED"/>
    <property type="match status" value="1"/>
</dbReference>
<feature type="compositionally biased region" description="Low complexity" evidence="1">
    <location>
        <begin position="133"/>
        <end position="145"/>
    </location>
</feature>
<dbReference type="GeneID" id="94832098"/>
<organism evidence="2 3">
    <name type="scientific">Tritrichomonas foetus</name>
    <dbReference type="NCBI Taxonomy" id="1144522"/>
    <lineage>
        <taxon>Eukaryota</taxon>
        <taxon>Metamonada</taxon>
        <taxon>Parabasalia</taxon>
        <taxon>Tritrichomonadida</taxon>
        <taxon>Tritrichomonadidae</taxon>
        <taxon>Tritrichomonas</taxon>
    </lineage>
</organism>
<feature type="region of interest" description="Disordered" evidence="1">
    <location>
        <begin position="1"/>
        <end position="60"/>
    </location>
</feature>
<sequence length="663" mass="76526">MTEEEEKNEAINSSKIKDYGGTFEMSSTSSLEIPRGQNDEKDSTTIPDSPNSTISQDKNEILKLRILNNVLGMADELTNNDNDNQNRQKNGGEQSKIDAHAGKSNSENTANEEIHQNSDKMNSLNESQNDFVNENSTNSSSSSSSEKTDKKSESFEDNFEIASEKENENIQTQNQQENQDEHENDNGLEKRKITVLTNDEQNVKNSEKNENSNLERDEIDNQFHGGTEPQVKEAPSLIDHVENRAQTLFSTPEKNSSLPKISNPLSMTAFSYFESPNHNDDDYSSSSSDSTDRNRTTPRKRNSRKGNSPAFITADEDMSLKNEGDFKSVRTLQLNNQFTQEDIHEAFDNLIKYKALPSEDMAGPLMNFINRKRIDSLCTSDYDNAKKMDQAVNMIIQGENQIATQKFAEARKDDLKRRHEHMKQNYKDRVKYWNIKIDEIRDEGENKMKWLEDKQSKEVNEFKAKWQSPEFIRTFNRPSTRLLQLRHIEKKLAITRDYDGAKRTKKIADHLQSQEEKAMQQTIENRMKIEYTKLREKHLSELNKMEAFYQFNENELRHKMKKDLDAIQLGLKAMEVKKEVPITKRTMIHSRKATLSAIPEKHNPSSAIPTPRTRVRYTHYRVEKAGELNLSPVDDEKISMLPSSPVRRRKRPQSSVSSRFPKL</sequence>
<dbReference type="OrthoDB" id="10666084at2759"/>
<feature type="region of interest" description="Disordered" evidence="1">
    <location>
        <begin position="76"/>
        <end position="234"/>
    </location>
</feature>
<proteinExistence type="predicted"/>
<dbReference type="PANTHER" id="PTHR47026:SF2">
    <property type="entry name" value="FLAGELLAR ASSOCIATED PROTEIN"/>
    <property type="match status" value="1"/>
</dbReference>
<feature type="compositionally biased region" description="Low complexity" evidence="1">
    <location>
        <begin position="79"/>
        <end position="89"/>
    </location>
</feature>
<feature type="compositionally biased region" description="Basic and acidic residues" evidence="1">
    <location>
        <begin position="201"/>
        <end position="221"/>
    </location>
</feature>
<dbReference type="Proteomes" id="UP000179807">
    <property type="component" value="Unassembled WGS sequence"/>
</dbReference>
<reference evidence="2" key="1">
    <citation type="submission" date="2016-10" db="EMBL/GenBank/DDBJ databases">
        <authorList>
            <person name="Benchimol M."/>
            <person name="Almeida L.G."/>
            <person name="Vasconcelos A.T."/>
            <person name="Perreira-Neves A."/>
            <person name="Rosa I.A."/>
            <person name="Tasca T."/>
            <person name="Bogo M.R."/>
            <person name="de Souza W."/>
        </authorList>
    </citation>
    <scope>NUCLEOTIDE SEQUENCE [LARGE SCALE GENOMIC DNA]</scope>
    <source>
        <strain evidence="2">K</strain>
    </source>
</reference>
<gene>
    <name evidence="2" type="ORF">TRFO_13692</name>
</gene>
<keyword evidence="3" id="KW-1185">Reference proteome</keyword>
<feature type="compositionally biased region" description="Polar residues" evidence="1">
    <location>
        <begin position="44"/>
        <end position="56"/>
    </location>
</feature>
<feature type="compositionally biased region" description="Basic and acidic residues" evidence="1">
    <location>
        <begin position="179"/>
        <end position="192"/>
    </location>
</feature>
<feature type="compositionally biased region" description="Polar residues" evidence="1">
    <location>
        <begin position="653"/>
        <end position="663"/>
    </location>
</feature>
<accession>A0A1J4KX98</accession>
<evidence type="ECO:0000256" key="1">
    <source>
        <dbReference type="SAM" id="MobiDB-lite"/>
    </source>
</evidence>
<evidence type="ECO:0000313" key="3">
    <source>
        <dbReference type="Proteomes" id="UP000179807"/>
    </source>
</evidence>
<name>A0A1J4KX98_9EUKA</name>
<protein>
    <submittedName>
        <fullName evidence="2">Uncharacterized protein</fullName>
    </submittedName>
</protein>
<comment type="caution">
    <text evidence="2">The sequence shown here is derived from an EMBL/GenBank/DDBJ whole genome shotgun (WGS) entry which is preliminary data.</text>
</comment>
<feature type="region of interest" description="Disordered" evidence="1">
    <location>
        <begin position="631"/>
        <end position="663"/>
    </location>
</feature>
<dbReference type="AlphaFoldDB" id="A0A1J4KX98"/>
<dbReference type="RefSeq" id="XP_068368999.1">
    <property type="nucleotide sequence ID" value="XM_068497394.1"/>
</dbReference>
<dbReference type="EMBL" id="MLAK01000176">
    <property type="protein sequence ID" value="OHT15863.1"/>
    <property type="molecule type" value="Genomic_DNA"/>
</dbReference>
<feature type="compositionally biased region" description="Polar residues" evidence="1">
    <location>
        <begin position="119"/>
        <end position="132"/>
    </location>
</feature>
<dbReference type="VEuPathDB" id="TrichDB:TRFO_13692"/>
<feature type="region of interest" description="Disordered" evidence="1">
    <location>
        <begin position="278"/>
        <end position="313"/>
    </location>
</feature>